<keyword evidence="4 7" id="KW-0812">Transmembrane</keyword>
<evidence type="ECO:0000256" key="6">
    <source>
        <dbReference type="ARBA" id="ARBA00023136"/>
    </source>
</evidence>
<evidence type="ECO:0000256" key="4">
    <source>
        <dbReference type="ARBA" id="ARBA00022692"/>
    </source>
</evidence>
<feature type="transmembrane region" description="Helical" evidence="7">
    <location>
        <begin position="346"/>
        <end position="367"/>
    </location>
</feature>
<keyword evidence="9" id="KW-1185">Reference proteome</keyword>
<evidence type="ECO:0000256" key="5">
    <source>
        <dbReference type="ARBA" id="ARBA00022989"/>
    </source>
</evidence>
<comment type="subcellular location">
    <subcellularLocation>
        <location evidence="1">Cell membrane</location>
        <topology evidence="1">Multi-pass membrane protein</topology>
    </subcellularLocation>
</comment>
<organism evidence="8 9">
    <name type="scientific">Prosthecobacter dejongeii</name>
    <dbReference type="NCBI Taxonomy" id="48465"/>
    <lineage>
        <taxon>Bacteria</taxon>
        <taxon>Pseudomonadati</taxon>
        <taxon>Verrucomicrobiota</taxon>
        <taxon>Verrucomicrobiia</taxon>
        <taxon>Verrucomicrobiales</taxon>
        <taxon>Verrucomicrobiaceae</taxon>
        <taxon>Prosthecobacter</taxon>
    </lineage>
</organism>
<dbReference type="PIRSF" id="PIRSF004810">
    <property type="entry name" value="ChrA"/>
    <property type="match status" value="1"/>
</dbReference>
<keyword evidence="3" id="KW-1003">Cell membrane</keyword>
<comment type="similarity">
    <text evidence="2">Belongs to the chromate ion transporter (CHR) (TC 2.A.51) family.</text>
</comment>
<dbReference type="PANTHER" id="PTHR33567">
    <property type="entry name" value="CHROMATE ION TRANSPORTER (EUROFUNG)"/>
    <property type="match status" value="1"/>
</dbReference>
<keyword evidence="5 7" id="KW-1133">Transmembrane helix</keyword>
<dbReference type="GO" id="GO:0015109">
    <property type="term" value="F:chromate transmembrane transporter activity"/>
    <property type="evidence" value="ECO:0007669"/>
    <property type="project" value="InterPro"/>
</dbReference>
<evidence type="ECO:0000256" key="1">
    <source>
        <dbReference type="ARBA" id="ARBA00004651"/>
    </source>
</evidence>
<dbReference type="InterPro" id="IPR003370">
    <property type="entry name" value="Chromate_transpt"/>
</dbReference>
<evidence type="ECO:0000256" key="2">
    <source>
        <dbReference type="ARBA" id="ARBA00005262"/>
    </source>
</evidence>
<dbReference type="PANTHER" id="PTHR33567:SF3">
    <property type="entry name" value="CHROMATE ION TRANSPORTER (EUROFUNG)"/>
    <property type="match status" value="1"/>
</dbReference>
<evidence type="ECO:0000256" key="3">
    <source>
        <dbReference type="ARBA" id="ARBA00022475"/>
    </source>
</evidence>
<dbReference type="Proteomes" id="UP000534294">
    <property type="component" value="Unassembled WGS sequence"/>
</dbReference>
<feature type="transmembrane region" description="Helical" evidence="7">
    <location>
        <begin position="319"/>
        <end position="339"/>
    </location>
</feature>
<evidence type="ECO:0000313" key="9">
    <source>
        <dbReference type="Proteomes" id="UP000534294"/>
    </source>
</evidence>
<proteinExistence type="inferred from homology"/>
<dbReference type="AlphaFoldDB" id="A0A7W7YK52"/>
<feature type="transmembrane region" description="Helical" evidence="7">
    <location>
        <begin position="250"/>
        <end position="269"/>
    </location>
</feature>
<accession>A0A7W7YK52</accession>
<dbReference type="NCBIfam" id="TIGR00937">
    <property type="entry name" value="2A51"/>
    <property type="match status" value="1"/>
</dbReference>
<dbReference type="EMBL" id="JACHIF010000003">
    <property type="protein sequence ID" value="MBB5037552.1"/>
    <property type="molecule type" value="Genomic_DNA"/>
</dbReference>
<sequence>MEKRRWISDVHFLHALNVCMLLPGPEAQQLATYLGWRLHGAKGGIAAGVLFVLPSVFILFGLSWLYMAGGHLPWLAAIFHGLLGAVIAVVAEAVLRIGKKALKSHTLWALAALSFIAIYFFQVSFVFIILAAAVLGYFGNRVLPAQFPAGKGHSAANDTAPAIELPPAPKASWGRTLTITALCLALWWLPVFAIAAWLGWSSTQAQQGLFFSKAALVTFGGAYAVLPYVAQQVVENHGWLSHPQMMSGLALAETTPGPLIMVLQFVGFVGGWQHPGSLSPLAGATLGALITTWVTFLPCFLFIFIGAPHIEKLGEQPRLSAALTAITAAVVGVILNLGVKFATHSLWPASGGFDIFIAVLATLAFIAMQYFKIGLMPVIGACAVLGLFGFLFLP</sequence>
<feature type="transmembrane region" description="Helical" evidence="7">
    <location>
        <begin position="72"/>
        <end position="95"/>
    </location>
</feature>
<gene>
    <name evidence="8" type="ORF">HNQ64_001801</name>
</gene>
<feature type="transmembrane region" description="Helical" evidence="7">
    <location>
        <begin position="107"/>
        <end position="138"/>
    </location>
</feature>
<name>A0A7W7YK52_9BACT</name>
<protein>
    <submittedName>
        <fullName evidence="8">Chromate transporter</fullName>
    </submittedName>
</protein>
<dbReference type="InterPro" id="IPR014047">
    <property type="entry name" value="Chr_Tranpt_l_chain"/>
</dbReference>
<feature type="transmembrane region" description="Helical" evidence="7">
    <location>
        <begin position="45"/>
        <end position="66"/>
    </location>
</feature>
<feature type="transmembrane region" description="Helical" evidence="7">
    <location>
        <begin position="177"/>
        <end position="198"/>
    </location>
</feature>
<dbReference type="GO" id="GO:0005886">
    <property type="term" value="C:plasma membrane"/>
    <property type="evidence" value="ECO:0007669"/>
    <property type="project" value="UniProtKB-SubCell"/>
</dbReference>
<evidence type="ECO:0000256" key="7">
    <source>
        <dbReference type="SAM" id="Phobius"/>
    </source>
</evidence>
<feature type="transmembrane region" description="Helical" evidence="7">
    <location>
        <begin position="281"/>
        <end position="307"/>
    </location>
</feature>
<feature type="transmembrane region" description="Helical" evidence="7">
    <location>
        <begin position="373"/>
        <end position="393"/>
    </location>
</feature>
<evidence type="ECO:0000313" key="8">
    <source>
        <dbReference type="EMBL" id="MBB5037552.1"/>
    </source>
</evidence>
<dbReference type="Pfam" id="PF02417">
    <property type="entry name" value="Chromate_transp"/>
    <property type="match status" value="2"/>
</dbReference>
<reference evidence="8 9" key="1">
    <citation type="submission" date="2020-08" db="EMBL/GenBank/DDBJ databases">
        <title>Genomic Encyclopedia of Type Strains, Phase IV (KMG-IV): sequencing the most valuable type-strain genomes for metagenomic binning, comparative biology and taxonomic classification.</title>
        <authorList>
            <person name="Goeker M."/>
        </authorList>
    </citation>
    <scope>NUCLEOTIDE SEQUENCE [LARGE SCALE GENOMIC DNA]</scope>
    <source>
        <strain evidence="8 9">DSM 12251</strain>
    </source>
</reference>
<keyword evidence="6 7" id="KW-0472">Membrane</keyword>
<comment type="caution">
    <text evidence="8">The sequence shown here is derived from an EMBL/GenBank/DDBJ whole genome shotgun (WGS) entry which is preliminary data.</text>
</comment>
<feature type="transmembrane region" description="Helical" evidence="7">
    <location>
        <begin position="210"/>
        <end position="230"/>
    </location>
</feature>